<evidence type="ECO:0000256" key="1">
    <source>
        <dbReference type="ARBA" id="ARBA00004203"/>
    </source>
</evidence>
<dbReference type="Gene3D" id="3.30.700.10">
    <property type="entry name" value="Glycoprotein, Type 4 Pilin"/>
    <property type="match status" value="1"/>
</dbReference>
<name>A0ABW1DH19_9DEIO</name>
<evidence type="ECO:0000313" key="6">
    <source>
        <dbReference type="EMBL" id="MFC5847074.1"/>
    </source>
</evidence>
<dbReference type="PROSITE" id="PS00409">
    <property type="entry name" value="PROKAR_NTER_METHYL"/>
    <property type="match status" value="1"/>
</dbReference>
<keyword evidence="5" id="KW-0812">Transmembrane</keyword>
<comment type="subcellular location">
    <subcellularLocation>
        <location evidence="1">Cell outer membrane</location>
        <topology evidence="1">Single-pass membrane protein</topology>
    </subcellularLocation>
    <subcellularLocation>
        <location evidence="2">Periplasm</location>
    </subcellularLocation>
</comment>
<dbReference type="InterPro" id="IPR012902">
    <property type="entry name" value="N_methyl_site"/>
</dbReference>
<dbReference type="Pfam" id="PF07963">
    <property type="entry name" value="N_methyl"/>
    <property type="match status" value="1"/>
</dbReference>
<dbReference type="SUPFAM" id="SSF54523">
    <property type="entry name" value="Pili subunits"/>
    <property type="match status" value="1"/>
</dbReference>
<evidence type="ECO:0000256" key="5">
    <source>
        <dbReference type="SAM" id="Phobius"/>
    </source>
</evidence>
<dbReference type="InterPro" id="IPR045584">
    <property type="entry name" value="Pilin-like"/>
</dbReference>
<accession>A0ABW1DH19</accession>
<sequence>MRGRIQTGFTLIEVLVSIALLGILIAVLTATLTGSLNLNRQSQQQLGTATGAQRAMENVRNAWTTRTNYDKACAPGVSLPSGYTAQFVNLSTRAEPVTQANAVASPASSAPSNALNTASTCTASTNAALSSGSVPLMRRIVVSSGSGAQNTTLSLDVLRPRE</sequence>
<evidence type="ECO:0000256" key="3">
    <source>
        <dbReference type="ARBA" id="ARBA00022764"/>
    </source>
</evidence>
<evidence type="ECO:0000256" key="4">
    <source>
        <dbReference type="ARBA" id="ARBA00023237"/>
    </source>
</evidence>
<reference evidence="7" key="1">
    <citation type="journal article" date="2019" name="Int. J. Syst. Evol. Microbiol.">
        <title>The Global Catalogue of Microorganisms (GCM) 10K type strain sequencing project: providing services to taxonomists for standard genome sequencing and annotation.</title>
        <authorList>
            <consortium name="The Broad Institute Genomics Platform"/>
            <consortium name="The Broad Institute Genome Sequencing Center for Infectious Disease"/>
            <person name="Wu L."/>
            <person name="Ma J."/>
        </authorList>
    </citation>
    <scope>NUCLEOTIDE SEQUENCE [LARGE SCALE GENOMIC DNA]</scope>
    <source>
        <strain evidence="7">CGMCC 1.15053</strain>
    </source>
</reference>
<keyword evidence="5" id="KW-1133">Transmembrane helix</keyword>
<evidence type="ECO:0000313" key="7">
    <source>
        <dbReference type="Proteomes" id="UP001595979"/>
    </source>
</evidence>
<gene>
    <name evidence="6" type="ORF">ACFPQ6_02025</name>
</gene>
<keyword evidence="4" id="KW-0998">Cell outer membrane</keyword>
<keyword evidence="7" id="KW-1185">Reference proteome</keyword>
<dbReference type="EMBL" id="JBHSOH010000003">
    <property type="protein sequence ID" value="MFC5847074.1"/>
    <property type="molecule type" value="Genomic_DNA"/>
</dbReference>
<dbReference type="NCBIfam" id="TIGR02532">
    <property type="entry name" value="IV_pilin_GFxxxE"/>
    <property type="match status" value="1"/>
</dbReference>
<dbReference type="Proteomes" id="UP001595979">
    <property type="component" value="Unassembled WGS sequence"/>
</dbReference>
<dbReference type="RefSeq" id="WP_380045878.1">
    <property type="nucleotide sequence ID" value="NZ_JBHSOH010000003.1"/>
</dbReference>
<feature type="transmembrane region" description="Helical" evidence="5">
    <location>
        <begin position="12"/>
        <end position="36"/>
    </location>
</feature>
<keyword evidence="5" id="KW-0472">Membrane</keyword>
<proteinExistence type="predicted"/>
<evidence type="ECO:0000256" key="2">
    <source>
        <dbReference type="ARBA" id="ARBA00004418"/>
    </source>
</evidence>
<keyword evidence="3" id="KW-0574">Periplasm</keyword>
<protein>
    <submittedName>
        <fullName evidence="6">Type II secretion system protein J</fullName>
    </submittedName>
</protein>
<comment type="caution">
    <text evidence="6">The sequence shown here is derived from an EMBL/GenBank/DDBJ whole genome shotgun (WGS) entry which is preliminary data.</text>
</comment>
<organism evidence="6 7">
    <name type="scientific">Deinococcus petrolearius</name>
    <dbReference type="NCBI Taxonomy" id="1751295"/>
    <lineage>
        <taxon>Bacteria</taxon>
        <taxon>Thermotogati</taxon>
        <taxon>Deinococcota</taxon>
        <taxon>Deinococci</taxon>
        <taxon>Deinococcales</taxon>
        <taxon>Deinococcaceae</taxon>
        <taxon>Deinococcus</taxon>
    </lineage>
</organism>